<feature type="domain" description="B box-type" evidence="7">
    <location>
        <begin position="161"/>
        <end position="202"/>
    </location>
</feature>
<dbReference type="AlphaFoldDB" id="A0A7M7P0I8"/>
<evidence type="ECO:0000313" key="8">
    <source>
        <dbReference type="EnsemblMetazoa" id="XP_030844043"/>
    </source>
</evidence>
<dbReference type="InterPro" id="IPR017907">
    <property type="entry name" value="Znf_RING_CS"/>
</dbReference>
<reference evidence="9" key="1">
    <citation type="submission" date="2015-02" db="EMBL/GenBank/DDBJ databases">
        <title>Genome sequencing for Strongylocentrotus purpuratus.</title>
        <authorList>
            <person name="Murali S."/>
            <person name="Liu Y."/>
            <person name="Vee V."/>
            <person name="English A."/>
            <person name="Wang M."/>
            <person name="Skinner E."/>
            <person name="Han Y."/>
            <person name="Muzny D.M."/>
            <person name="Worley K.C."/>
            <person name="Gibbs R.A."/>
        </authorList>
    </citation>
    <scope>NUCLEOTIDE SEQUENCE</scope>
</reference>
<dbReference type="Gene3D" id="3.30.40.10">
    <property type="entry name" value="Zinc/RING finger domain, C3HC4 (zinc finger)"/>
    <property type="match status" value="1"/>
</dbReference>
<feature type="domain" description="RING-type" evidence="6">
    <location>
        <begin position="19"/>
        <end position="63"/>
    </location>
</feature>
<accession>A0A7M7P0I8</accession>
<evidence type="ECO:0000256" key="5">
    <source>
        <dbReference type="SAM" id="Coils"/>
    </source>
</evidence>
<dbReference type="OrthoDB" id="6270329at2759"/>
<organism evidence="8 9">
    <name type="scientific">Strongylocentrotus purpuratus</name>
    <name type="common">Purple sea urchin</name>
    <dbReference type="NCBI Taxonomy" id="7668"/>
    <lineage>
        <taxon>Eukaryota</taxon>
        <taxon>Metazoa</taxon>
        <taxon>Echinodermata</taxon>
        <taxon>Eleutherozoa</taxon>
        <taxon>Echinozoa</taxon>
        <taxon>Echinoidea</taxon>
        <taxon>Euechinoidea</taxon>
        <taxon>Echinacea</taxon>
        <taxon>Camarodonta</taxon>
        <taxon>Echinidea</taxon>
        <taxon>Strongylocentrotidae</taxon>
        <taxon>Strongylocentrotus</taxon>
    </lineage>
</organism>
<evidence type="ECO:0000259" key="6">
    <source>
        <dbReference type="PROSITE" id="PS50089"/>
    </source>
</evidence>
<keyword evidence="3" id="KW-0862">Zinc</keyword>
<keyword evidence="9" id="KW-1185">Reference proteome</keyword>
<dbReference type="KEGG" id="spu:115925032"/>
<keyword evidence="2 4" id="KW-0863">Zinc-finger</keyword>
<dbReference type="CDD" id="cd19756">
    <property type="entry name" value="Bbox2"/>
    <property type="match status" value="1"/>
</dbReference>
<dbReference type="FunCoup" id="A0A7M7P0I8">
    <property type="interactions" value="120"/>
</dbReference>
<evidence type="ECO:0000256" key="1">
    <source>
        <dbReference type="ARBA" id="ARBA00022723"/>
    </source>
</evidence>
<dbReference type="SMART" id="SM00184">
    <property type="entry name" value="RING"/>
    <property type="match status" value="1"/>
</dbReference>
<feature type="domain" description="B box-type" evidence="7">
    <location>
        <begin position="101"/>
        <end position="149"/>
    </location>
</feature>
<dbReference type="RefSeq" id="XP_030844043.1">
    <property type="nucleotide sequence ID" value="XM_030988183.1"/>
</dbReference>
<feature type="coiled-coil region" evidence="5">
    <location>
        <begin position="217"/>
        <end position="287"/>
    </location>
</feature>
<proteinExistence type="predicted"/>
<dbReference type="PROSITE" id="PS50089">
    <property type="entry name" value="ZF_RING_2"/>
    <property type="match status" value="1"/>
</dbReference>
<dbReference type="PROSITE" id="PS00518">
    <property type="entry name" value="ZF_RING_1"/>
    <property type="match status" value="1"/>
</dbReference>
<evidence type="ECO:0000256" key="2">
    <source>
        <dbReference type="ARBA" id="ARBA00022771"/>
    </source>
</evidence>
<dbReference type="SMART" id="SM00336">
    <property type="entry name" value="BBOX"/>
    <property type="match status" value="2"/>
</dbReference>
<dbReference type="SUPFAM" id="SSF57845">
    <property type="entry name" value="B-box zinc-binding domain"/>
    <property type="match status" value="1"/>
</dbReference>
<dbReference type="Proteomes" id="UP000007110">
    <property type="component" value="Unassembled WGS sequence"/>
</dbReference>
<dbReference type="InterPro" id="IPR047153">
    <property type="entry name" value="TRIM45/56/19-like"/>
</dbReference>
<dbReference type="InParanoid" id="A0A7M7P0I8"/>
<evidence type="ECO:0000259" key="7">
    <source>
        <dbReference type="PROSITE" id="PS50119"/>
    </source>
</evidence>
<dbReference type="Pfam" id="PF00097">
    <property type="entry name" value="zf-C3HC4"/>
    <property type="match status" value="1"/>
</dbReference>
<dbReference type="GeneID" id="115925032"/>
<dbReference type="GO" id="GO:0008270">
    <property type="term" value="F:zinc ion binding"/>
    <property type="evidence" value="ECO:0007669"/>
    <property type="project" value="UniProtKB-KW"/>
</dbReference>
<dbReference type="SUPFAM" id="SSF57850">
    <property type="entry name" value="RING/U-box"/>
    <property type="match status" value="1"/>
</dbReference>
<dbReference type="PANTHER" id="PTHR25462:SF229">
    <property type="entry name" value="TRANSCRIPTION INTERMEDIARY FACTOR 1-BETA"/>
    <property type="match status" value="1"/>
</dbReference>
<dbReference type="InterPro" id="IPR001841">
    <property type="entry name" value="Znf_RING"/>
</dbReference>
<sequence length="654" mass="73301">MAEKQEEEDVPISLQGLTCPLCLGIFDDATLLTSCGHTFCRPCLRKYDLSHQDLDHMVCPLCRTVTKLSSNRVDDLLPNVTVNGLVDDHRARPGGGSAILEMRQKCTVCNLQVEAIAFCSTCDAYMCDQCCVGHKQQKLLFEGHEIVSIQDNVQGNSKPGSRSEKCSVHRQENKNTFCQDCKIRVCFKCVIVDHRDHKIQSHQDFEKEMQVKVSDLLHRCETKKSELEKNIQTVETHRHEAHTALQLLREDVSQACRTKVKQLEDNRRVLDEQIDALERSFDEALNVVKSNDEQMIKSICSSVDLVGNARLGCLEADGLVAHTFLCEEIDGLVKEVLDQTSVASIMEKAHKQRFKPADDTSLDLGDISETETEAVLDDMLKGASDDTSAATIGEEAQKKRAQFADEDFTTGLSVPEPPSKSQSKLCVIKCVDLRDNFKGMTKYTNNSVAITYHKAHAIHIFNSDEDLPWTYSNIPNGMKCIDLAFQSDMTLCVSTGHTKVHRYGPNGVRESTTEVTSNGFYLRLSRSQSDEILITQHSKHVSIYDPSGNTLKHDVHTRHNHTNHASATKLGLIVTSSCYSKQRDNPRIVRVYDRDGNSGRYLETPLGVHLYPAVDEQDRVYVANVDHNTGHVLIRLYDLDALDDTRDCSFGGLE</sequence>
<reference evidence="8" key="2">
    <citation type="submission" date="2021-01" db="UniProtKB">
        <authorList>
            <consortium name="EnsemblMetazoa"/>
        </authorList>
    </citation>
    <scope>IDENTIFICATION</scope>
</reference>
<dbReference type="PROSITE" id="PS50119">
    <property type="entry name" value="ZF_BBOX"/>
    <property type="match status" value="2"/>
</dbReference>
<dbReference type="InterPro" id="IPR000315">
    <property type="entry name" value="Znf_B-box"/>
</dbReference>
<keyword evidence="1" id="KW-0479">Metal-binding</keyword>
<protein>
    <submittedName>
        <fullName evidence="8">Uncharacterized protein</fullName>
    </submittedName>
</protein>
<dbReference type="InterPro" id="IPR013083">
    <property type="entry name" value="Znf_RING/FYVE/PHD"/>
</dbReference>
<dbReference type="Gene3D" id="3.30.160.60">
    <property type="entry name" value="Classic Zinc Finger"/>
    <property type="match status" value="1"/>
</dbReference>
<evidence type="ECO:0000256" key="4">
    <source>
        <dbReference type="PROSITE-ProRule" id="PRU00024"/>
    </source>
</evidence>
<dbReference type="SUPFAM" id="SSF101898">
    <property type="entry name" value="NHL repeat"/>
    <property type="match status" value="1"/>
</dbReference>
<evidence type="ECO:0000256" key="3">
    <source>
        <dbReference type="ARBA" id="ARBA00022833"/>
    </source>
</evidence>
<evidence type="ECO:0000313" key="9">
    <source>
        <dbReference type="Proteomes" id="UP000007110"/>
    </source>
</evidence>
<dbReference type="Pfam" id="PF00643">
    <property type="entry name" value="zf-B_box"/>
    <property type="match status" value="1"/>
</dbReference>
<keyword evidence="5" id="KW-0175">Coiled coil</keyword>
<dbReference type="InterPro" id="IPR018957">
    <property type="entry name" value="Znf_C3HC4_RING-type"/>
</dbReference>
<dbReference type="PANTHER" id="PTHR25462">
    <property type="entry name" value="BONUS, ISOFORM C-RELATED"/>
    <property type="match status" value="1"/>
</dbReference>
<name>A0A7M7P0I8_STRPU</name>
<dbReference type="EnsemblMetazoa" id="XM_030988183">
    <property type="protein sequence ID" value="XP_030844043"/>
    <property type="gene ID" value="LOC115925032"/>
</dbReference>
<dbReference type="GO" id="GO:0061630">
    <property type="term" value="F:ubiquitin protein ligase activity"/>
    <property type="evidence" value="ECO:0000318"/>
    <property type="project" value="GO_Central"/>
</dbReference>